<evidence type="ECO:0000256" key="1">
    <source>
        <dbReference type="ARBA" id="ARBA00000439"/>
    </source>
</evidence>
<evidence type="ECO:0000256" key="2">
    <source>
        <dbReference type="ARBA" id="ARBA00005684"/>
    </source>
</evidence>
<dbReference type="InterPro" id="IPR048458">
    <property type="entry name" value="MalQ_N"/>
</dbReference>
<reference evidence="13" key="1">
    <citation type="submission" date="2020-11" db="EMBL/GenBank/DDBJ databases">
        <title>Sequencing the genomes of 1000 actinobacteria strains.</title>
        <authorList>
            <person name="Klenk H.-P."/>
        </authorList>
    </citation>
    <scope>NUCLEOTIDE SEQUENCE</scope>
    <source>
        <strain evidence="13">DSM 43175</strain>
    </source>
</reference>
<evidence type="ECO:0000256" key="6">
    <source>
        <dbReference type="ARBA" id="ARBA00022679"/>
    </source>
</evidence>
<keyword evidence="5 10" id="KW-0328">Glycosyltransferase</keyword>
<evidence type="ECO:0000313" key="13">
    <source>
        <dbReference type="EMBL" id="MBG6091576.1"/>
    </source>
</evidence>
<evidence type="ECO:0000256" key="9">
    <source>
        <dbReference type="ARBA" id="ARBA00031501"/>
    </source>
</evidence>
<dbReference type="InterPro" id="IPR017853">
    <property type="entry name" value="GH"/>
</dbReference>
<dbReference type="NCBIfam" id="TIGR00217">
    <property type="entry name" value="malQ"/>
    <property type="match status" value="1"/>
</dbReference>
<dbReference type="Pfam" id="PF21226">
    <property type="entry name" value="MalQ_N"/>
    <property type="match status" value="1"/>
</dbReference>
<dbReference type="GO" id="GO:0004134">
    <property type="term" value="F:4-alpha-glucanotransferase activity"/>
    <property type="evidence" value="ECO:0007669"/>
    <property type="project" value="UniProtKB-EC"/>
</dbReference>
<feature type="region of interest" description="Disordered" evidence="11">
    <location>
        <begin position="266"/>
        <end position="300"/>
    </location>
</feature>
<feature type="compositionally biased region" description="Gly residues" evidence="11">
    <location>
        <begin position="278"/>
        <end position="293"/>
    </location>
</feature>
<evidence type="ECO:0000256" key="7">
    <source>
        <dbReference type="ARBA" id="ARBA00023277"/>
    </source>
</evidence>
<dbReference type="Gene3D" id="3.20.20.80">
    <property type="entry name" value="Glycosidases"/>
    <property type="match status" value="1"/>
</dbReference>
<proteinExistence type="inferred from homology"/>
<dbReference type="PANTHER" id="PTHR32438:SF5">
    <property type="entry name" value="4-ALPHA-GLUCANOTRANSFERASE DPE1, CHLOROPLASTIC_AMYLOPLASTIC"/>
    <property type="match status" value="1"/>
</dbReference>
<evidence type="ECO:0000256" key="11">
    <source>
        <dbReference type="SAM" id="MobiDB-lite"/>
    </source>
</evidence>
<dbReference type="Proteomes" id="UP000614047">
    <property type="component" value="Unassembled WGS sequence"/>
</dbReference>
<keyword evidence="14" id="KW-1185">Reference proteome</keyword>
<accession>A0A931DPT8</accession>
<comment type="similarity">
    <text evidence="2 10">Belongs to the disproportionating enzyme family.</text>
</comment>
<comment type="caution">
    <text evidence="13">The sequence shown here is derived from an EMBL/GenBank/DDBJ whole genome shotgun (WGS) entry which is preliminary data.</text>
</comment>
<keyword evidence="6 10" id="KW-0808">Transferase</keyword>
<organism evidence="13 14">
    <name type="scientific">Actinomadura viridis</name>
    <dbReference type="NCBI Taxonomy" id="58110"/>
    <lineage>
        <taxon>Bacteria</taxon>
        <taxon>Bacillati</taxon>
        <taxon>Actinomycetota</taxon>
        <taxon>Actinomycetes</taxon>
        <taxon>Streptosporangiales</taxon>
        <taxon>Thermomonosporaceae</taxon>
        <taxon>Actinomadura</taxon>
    </lineage>
</organism>
<evidence type="ECO:0000256" key="8">
    <source>
        <dbReference type="ARBA" id="ARBA00031423"/>
    </source>
</evidence>
<dbReference type="RefSeq" id="WP_307829152.1">
    <property type="nucleotide sequence ID" value="NZ_BAABES010000002.1"/>
</dbReference>
<name>A0A931DPT8_9ACTN</name>
<evidence type="ECO:0000256" key="4">
    <source>
        <dbReference type="ARBA" id="ARBA00020295"/>
    </source>
</evidence>
<dbReference type="Pfam" id="PF02446">
    <property type="entry name" value="Glyco_hydro_77"/>
    <property type="match status" value="1"/>
</dbReference>
<keyword evidence="7 10" id="KW-0119">Carbohydrate metabolism</keyword>
<evidence type="ECO:0000313" key="14">
    <source>
        <dbReference type="Proteomes" id="UP000614047"/>
    </source>
</evidence>
<feature type="domain" description="MalQ N-terminal beta-sandwich" evidence="12">
    <location>
        <begin position="67"/>
        <end position="152"/>
    </location>
</feature>
<dbReference type="InterPro" id="IPR003385">
    <property type="entry name" value="Glyco_hydro_77"/>
</dbReference>
<sequence length="755" mass="81623">MADAELNKVARAYGVAASYADWRGQEVQVSDDTLKAVLGALGADVSTPAAVRETLARLREERRNRLLPPILFRRTGRPAALRVPWGAQGADEVWLDTSTGGTVELHGTTVRAPDGIVKEYHLPPGLPEGWHRVRARVRSRWREETAPLLLTPERLPPPPRAWGLTCQLYSVPSRESWGMGDLHDLAELAAWSGRELGAGFVLVNPLHATEPVTPIGSSPYSPVSRRFASPLYLRVEDVPEYAALPPKERERLSALAARARGEATKRAGKGAGKAAKGIGIGAGKGKGGKGKGPAPGTRGELDRDAVWEAKREALEALFALPRGPERQRAYEAYRHREGAPLTAFATWSALSEEHGADWRHWPAELRDAENPAVARAAERLAGRVEFHAWLQWQLDEQLAAAQSAAVDAGMPIGIVHDLAVGVHPGGADAWMYRPMFAPGMSVGAPPDEFNQKGQDWGQPPWHPGRLAEAAYLPYRGMLAAALRHGGGLRLDHAMQVSRLWWVPEGGSPAEGTYVAYDRDAMLSTLVWEAAQAGAVVVGEDLGTVEPEVREDLAARGVLGTSLLWFERDDEGRPRRPGDWRETSLATVGTHDMPPTTGFLHGDHIELRDRLGLLTRAVADEVEDHRAQLTGWLSLLHDEGLLATPPGEILDALLGDGVPGEGSARYDAEVTAALHAFLARTPARLIGVSLADAVGERRTQNQPGTVDEYPNWRVPLADAEGRPVLLDDLPDAARLKASLAPLTDRAEDAGAEAPPP</sequence>
<evidence type="ECO:0000259" key="12">
    <source>
        <dbReference type="Pfam" id="PF21226"/>
    </source>
</evidence>
<comment type="catalytic activity">
    <reaction evidence="1 10">
        <text>Transfers a segment of a (1-&gt;4)-alpha-D-glucan to a new position in an acceptor, which may be glucose or a (1-&gt;4)-alpha-D-glucan.</text>
        <dbReference type="EC" id="2.4.1.25"/>
    </reaction>
</comment>
<dbReference type="EC" id="2.4.1.25" evidence="3 10"/>
<dbReference type="AlphaFoldDB" id="A0A931DPT8"/>
<dbReference type="GO" id="GO:0005975">
    <property type="term" value="P:carbohydrate metabolic process"/>
    <property type="evidence" value="ECO:0007669"/>
    <property type="project" value="InterPro"/>
</dbReference>
<evidence type="ECO:0000256" key="10">
    <source>
        <dbReference type="RuleBase" id="RU361207"/>
    </source>
</evidence>
<gene>
    <name evidence="13" type="ORF">IW256_005689</name>
</gene>
<protein>
    <recommendedName>
        <fullName evidence="4 10">4-alpha-glucanotransferase</fullName>
        <ecNumber evidence="3 10">2.4.1.25</ecNumber>
    </recommendedName>
    <alternativeName>
        <fullName evidence="8 10">Amylomaltase</fullName>
    </alternativeName>
    <alternativeName>
        <fullName evidence="9 10">Disproportionating enzyme</fullName>
    </alternativeName>
</protein>
<dbReference type="SUPFAM" id="SSF51445">
    <property type="entry name" value="(Trans)glycosidases"/>
    <property type="match status" value="1"/>
</dbReference>
<evidence type="ECO:0000256" key="5">
    <source>
        <dbReference type="ARBA" id="ARBA00022676"/>
    </source>
</evidence>
<dbReference type="EMBL" id="JADOUA010000001">
    <property type="protein sequence ID" value="MBG6091576.1"/>
    <property type="molecule type" value="Genomic_DNA"/>
</dbReference>
<dbReference type="PANTHER" id="PTHR32438">
    <property type="entry name" value="4-ALPHA-GLUCANOTRANSFERASE DPE1, CHLOROPLASTIC/AMYLOPLASTIC"/>
    <property type="match status" value="1"/>
</dbReference>
<evidence type="ECO:0000256" key="3">
    <source>
        <dbReference type="ARBA" id="ARBA00012560"/>
    </source>
</evidence>